<dbReference type="Gene3D" id="2.160.10.10">
    <property type="entry name" value="Hexapeptide repeat proteins"/>
    <property type="match status" value="1"/>
</dbReference>
<accession>A0A4S3PVU3</accession>
<dbReference type="GO" id="GO:0016740">
    <property type="term" value="F:transferase activity"/>
    <property type="evidence" value="ECO:0007669"/>
    <property type="project" value="UniProtKB-KW"/>
</dbReference>
<dbReference type="Pfam" id="PF17836">
    <property type="entry name" value="PglD_N"/>
    <property type="match status" value="1"/>
</dbReference>
<dbReference type="OrthoDB" id="9794407at2"/>
<gene>
    <name evidence="2" type="ORF">E1I69_05435</name>
</gene>
<evidence type="ECO:0000313" key="3">
    <source>
        <dbReference type="Proteomes" id="UP000306477"/>
    </source>
</evidence>
<dbReference type="InterPro" id="IPR020019">
    <property type="entry name" value="AcTrfase_PglD-like"/>
</dbReference>
<dbReference type="CDD" id="cd03360">
    <property type="entry name" value="LbH_AT_putative"/>
    <property type="match status" value="1"/>
</dbReference>
<keyword evidence="3" id="KW-1185">Reference proteome</keyword>
<dbReference type="NCBIfam" id="TIGR03570">
    <property type="entry name" value="NeuD_NnaD"/>
    <property type="match status" value="1"/>
</dbReference>
<dbReference type="InterPro" id="IPR050179">
    <property type="entry name" value="Trans_hexapeptide_repeat"/>
</dbReference>
<dbReference type="InterPro" id="IPR011004">
    <property type="entry name" value="Trimer_LpxA-like_sf"/>
</dbReference>
<dbReference type="RefSeq" id="WP_136378589.1">
    <property type="nucleotide sequence ID" value="NZ_SLUB01000006.1"/>
</dbReference>
<dbReference type="PANTHER" id="PTHR43300">
    <property type="entry name" value="ACETYLTRANSFERASE"/>
    <property type="match status" value="1"/>
</dbReference>
<sequence>MNNIIVFGSGGHSKVVIDIIEKAGKFNILGLIDPFKQPGTKVMDYEILGSEDILPEIGGIVAGGIVALADNWKRSNIVNKILSINPQFQFITAIHPSVQIGRDVSIGNGTVVMANAVINSNTRVNTHCIINTKASLDPDCVLGEFVTLAPGATVAGGVTIGKYSVISLGANVIHNRTIGEHTVIGASSTVLHDVDSHVLAYGTPARIIKRRMVGEEYLQGHSTAPTIEE</sequence>
<keyword evidence="2" id="KW-0808">Transferase</keyword>
<proteinExistence type="predicted"/>
<dbReference type="SUPFAM" id="SSF51161">
    <property type="entry name" value="Trimeric LpxA-like enzymes"/>
    <property type="match status" value="1"/>
</dbReference>
<protein>
    <submittedName>
        <fullName evidence="2">Acetyltransferase</fullName>
    </submittedName>
</protein>
<comment type="caution">
    <text evidence="2">The sequence shown here is derived from an EMBL/GenBank/DDBJ whole genome shotgun (WGS) entry which is preliminary data.</text>
</comment>
<dbReference type="EMBL" id="SLUB01000006">
    <property type="protein sequence ID" value="THE13949.1"/>
    <property type="molecule type" value="Genomic_DNA"/>
</dbReference>
<reference evidence="2 3" key="1">
    <citation type="journal article" date="2019" name="Indoor Air">
        <title>Impacts of indoor surface finishes on bacterial viability.</title>
        <authorList>
            <person name="Hu J."/>
            <person name="Maamar S.B."/>
            <person name="Glawe A.J."/>
            <person name="Gottel N."/>
            <person name="Gilbert J.A."/>
            <person name="Hartmann E.M."/>
        </authorList>
    </citation>
    <scope>NUCLEOTIDE SEQUENCE [LARGE SCALE GENOMIC DNA]</scope>
    <source>
        <strain evidence="2 3">AF060A6</strain>
    </source>
</reference>
<dbReference type="PANTHER" id="PTHR43300:SF7">
    <property type="entry name" value="UDP-N-ACETYLBACILLOSAMINE N-ACETYLTRANSFERASE"/>
    <property type="match status" value="1"/>
</dbReference>
<dbReference type="Proteomes" id="UP000306477">
    <property type="component" value="Unassembled WGS sequence"/>
</dbReference>
<organism evidence="2 3">
    <name type="scientific">Bacillus timonensis</name>
    <dbReference type="NCBI Taxonomy" id="1033734"/>
    <lineage>
        <taxon>Bacteria</taxon>
        <taxon>Bacillati</taxon>
        <taxon>Bacillota</taxon>
        <taxon>Bacilli</taxon>
        <taxon>Bacillales</taxon>
        <taxon>Bacillaceae</taxon>
        <taxon>Bacillus</taxon>
    </lineage>
</organism>
<dbReference type="Gene3D" id="3.40.50.20">
    <property type="match status" value="1"/>
</dbReference>
<feature type="domain" description="PglD N-terminal" evidence="1">
    <location>
        <begin position="3"/>
        <end position="81"/>
    </location>
</feature>
<dbReference type="AlphaFoldDB" id="A0A4S3PVU3"/>
<name>A0A4S3PVU3_9BACI</name>
<dbReference type="InterPro" id="IPR041561">
    <property type="entry name" value="PglD_N"/>
</dbReference>
<evidence type="ECO:0000259" key="1">
    <source>
        <dbReference type="Pfam" id="PF17836"/>
    </source>
</evidence>
<evidence type="ECO:0000313" key="2">
    <source>
        <dbReference type="EMBL" id="THE13949.1"/>
    </source>
</evidence>